<keyword evidence="3 6" id="KW-0804">Transcription</keyword>
<evidence type="ECO:0000313" key="8">
    <source>
        <dbReference type="EMBL" id="TPX34217.1"/>
    </source>
</evidence>
<name>A0A507BZI4_9FUNG</name>
<dbReference type="Proteomes" id="UP000319731">
    <property type="component" value="Unassembled WGS sequence"/>
</dbReference>
<dbReference type="STRING" id="1806994.A0A507BZI4"/>
<dbReference type="PRINTS" id="PR01443">
    <property type="entry name" value="TFIID30KDSUB"/>
</dbReference>
<evidence type="ECO:0000256" key="5">
    <source>
        <dbReference type="ARBA" id="ARBA00025730"/>
    </source>
</evidence>
<reference evidence="8 9" key="1">
    <citation type="journal article" date="2019" name="Sci. Rep.">
        <title>Comparative genomics of chytrid fungi reveal insights into the obligate biotrophic and pathogenic lifestyle of Synchytrium endobioticum.</title>
        <authorList>
            <person name="van de Vossenberg B.T.L.H."/>
            <person name="Warris S."/>
            <person name="Nguyen H.D.T."/>
            <person name="van Gent-Pelzer M.P.E."/>
            <person name="Joly D.L."/>
            <person name="van de Geest H.C."/>
            <person name="Bonants P.J.M."/>
            <person name="Smith D.S."/>
            <person name="Levesque C.A."/>
            <person name="van der Lee T.A.J."/>
        </authorList>
    </citation>
    <scope>NUCLEOTIDE SEQUENCE [LARGE SCALE GENOMIC DNA]</scope>
    <source>
        <strain evidence="8 9">JEL517</strain>
    </source>
</reference>
<dbReference type="GeneID" id="42004353"/>
<dbReference type="Pfam" id="PF03540">
    <property type="entry name" value="TAF10"/>
    <property type="match status" value="1"/>
</dbReference>
<keyword evidence="9" id="KW-1185">Reference proteome</keyword>
<dbReference type="AlphaFoldDB" id="A0A507BZI4"/>
<dbReference type="EMBL" id="QEAO01000015">
    <property type="protein sequence ID" value="TPX34217.1"/>
    <property type="molecule type" value="Genomic_DNA"/>
</dbReference>
<protein>
    <recommendedName>
        <fullName evidence="6">Transcription initiation factor TFIID subunit 10</fullName>
    </recommendedName>
</protein>
<evidence type="ECO:0000256" key="3">
    <source>
        <dbReference type="ARBA" id="ARBA00023163"/>
    </source>
</evidence>
<dbReference type="CDD" id="cd07982">
    <property type="entry name" value="HFD_TAF10"/>
    <property type="match status" value="1"/>
</dbReference>
<proteinExistence type="inferred from homology"/>
<dbReference type="GO" id="GO:1990841">
    <property type="term" value="F:promoter-specific chromatin binding"/>
    <property type="evidence" value="ECO:0007669"/>
    <property type="project" value="TreeGrafter"/>
</dbReference>
<evidence type="ECO:0000256" key="4">
    <source>
        <dbReference type="ARBA" id="ARBA00023242"/>
    </source>
</evidence>
<evidence type="ECO:0000256" key="2">
    <source>
        <dbReference type="ARBA" id="ARBA00023015"/>
    </source>
</evidence>
<feature type="region of interest" description="Disordered" evidence="7">
    <location>
        <begin position="1"/>
        <end position="66"/>
    </location>
</feature>
<comment type="caution">
    <text evidence="8">The sequence shown here is derived from an EMBL/GenBank/DDBJ whole genome shotgun (WGS) entry which is preliminary data.</text>
</comment>
<dbReference type="PANTHER" id="PTHR21242">
    <property type="entry name" value="TRANSCRIPTION INITIATION FACTOR TFIID SUBUNIT 10"/>
    <property type="match status" value="1"/>
</dbReference>
<comment type="function">
    <text evidence="6">Functions as a component of both the DNA-binding general transcription initiation factor complex TFIID and the transcription coactivator SAGA complex. Binding of TFIID to a promoter (with or without TATA element) is the initial step in pre-initiation complex (PIC) formation. TFIID plays a key role in the regulation of gene expression by RNA polymerase II through different activities such as transcription activator interaction, core promoter recognition and selectivity, TFIIA and TFIIB interaction, chromatin modification (histone acetylation by TAF1), facilitation of DNA opening and initiation of transcription. SAGA acts as a general cofactor required for essentially all RNA polymerase II transcription. At the promoters, SAGA is required for transcription pre-initiation complex (PIC) recruitment. It influences RNA polymerase II transcriptional activity through different activities such as TBP interaction (via core/TAF module) and promoter selectivity, interaction with transcription activators (via Tra1/SPT module), and chromatin modification through histone acetylation (via HAT module) and deubiquitination (via DUB module). SAGA preferentially acetylates histones H3 (to form H3K9ac, H3K14ac, H3K18ac and H3K23ac) and H2B and deubiquitinates histone H2B. SAGA interacts with DNA via upstream activating sequences (UASs).</text>
</comment>
<sequence length="180" mass="20202">MADESKDKGKQPASLAPTTSTSAMDEDQAEEEQEWDQQQDADGQAEDDEEEEEDAMQVDRQAQNTEQVLKKDKSLAELLVMMDDYAPIVPDAVTDYYLARAGFESEDVRLKRLLALASQKFIADIATDALQWSKIRQQQQTTSKAKTNPKDKKAVLTMEDLTNALADHGVNLRKPEYFAS</sequence>
<dbReference type="OrthoDB" id="154356at2759"/>
<evidence type="ECO:0000256" key="6">
    <source>
        <dbReference type="PIRNR" id="PIRNR017246"/>
    </source>
</evidence>
<feature type="compositionally biased region" description="Basic and acidic residues" evidence="7">
    <location>
        <begin position="1"/>
        <end position="10"/>
    </location>
</feature>
<comment type="similarity">
    <text evidence="5 6">Belongs to the TAF10 family.</text>
</comment>
<evidence type="ECO:0000256" key="1">
    <source>
        <dbReference type="ARBA" id="ARBA00004123"/>
    </source>
</evidence>
<evidence type="ECO:0000313" key="9">
    <source>
        <dbReference type="Proteomes" id="UP000319731"/>
    </source>
</evidence>
<dbReference type="RefSeq" id="XP_031025014.1">
    <property type="nucleotide sequence ID" value="XM_031169056.1"/>
</dbReference>
<dbReference type="GO" id="GO:0006367">
    <property type="term" value="P:transcription initiation at RNA polymerase II promoter"/>
    <property type="evidence" value="ECO:0007669"/>
    <property type="project" value="TreeGrafter"/>
</dbReference>
<dbReference type="GO" id="GO:0000124">
    <property type="term" value="C:SAGA complex"/>
    <property type="evidence" value="ECO:0007669"/>
    <property type="project" value="TreeGrafter"/>
</dbReference>
<feature type="compositionally biased region" description="Acidic residues" evidence="7">
    <location>
        <begin position="24"/>
        <end position="56"/>
    </location>
</feature>
<organism evidence="8 9">
    <name type="scientific">Synchytrium microbalum</name>
    <dbReference type="NCBI Taxonomy" id="1806994"/>
    <lineage>
        <taxon>Eukaryota</taxon>
        <taxon>Fungi</taxon>
        <taxon>Fungi incertae sedis</taxon>
        <taxon>Chytridiomycota</taxon>
        <taxon>Chytridiomycota incertae sedis</taxon>
        <taxon>Chytridiomycetes</taxon>
        <taxon>Synchytriales</taxon>
        <taxon>Synchytriaceae</taxon>
        <taxon>Synchytrium</taxon>
    </lineage>
</organism>
<dbReference type="PIRSF" id="PIRSF017246">
    <property type="entry name" value="TFIID_TAF10"/>
    <property type="match status" value="1"/>
</dbReference>
<evidence type="ECO:0000256" key="7">
    <source>
        <dbReference type="SAM" id="MobiDB-lite"/>
    </source>
</evidence>
<dbReference type="InterPro" id="IPR003923">
    <property type="entry name" value="TAF10"/>
</dbReference>
<comment type="subcellular location">
    <subcellularLocation>
        <location evidence="1 6">Nucleus</location>
    </subcellularLocation>
</comment>
<keyword evidence="2 6" id="KW-0805">Transcription regulation</keyword>
<dbReference type="GO" id="GO:0016251">
    <property type="term" value="F:RNA polymerase II general transcription initiation factor activity"/>
    <property type="evidence" value="ECO:0007669"/>
    <property type="project" value="TreeGrafter"/>
</dbReference>
<dbReference type="PANTHER" id="PTHR21242:SF0">
    <property type="entry name" value="TRANSCRIPTION INITIATION FACTOR TFIID SUBUNIT 10"/>
    <property type="match status" value="1"/>
</dbReference>
<accession>A0A507BZI4</accession>
<keyword evidence="4 6" id="KW-0539">Nucleus</keyword>
<dbReference type="GO" id="GO:0005669">
    <property type="term" value="C:transcription factor TFIID complex"/>
    <property type="evidence" value="ECO:0007669"/>
    <property type="project" value="TreeGrafter"/>
</dbReference>
<gene>
    <name evidence="8" type="ORF">SmJEL517_g03128</name>
</gene>